<evidence type="ECO:0000313" key="1">
    <source>
        <dbReference type="EMBL" id="KAG8470269.1"/>
    </source>
</evidence>
<dbReference type="OrthoDB" id="10563865at2759"/>
<comment type="caution">
    <text evidence="1">The sequence shown here is derived from an EMBL/GenBank/DDBJ whole genome shotgun (WGS) entry which is preliminary data.</text>
</comment>
<accession>A0A8J5Y306</accession>
<dbReference type="Proteomes" id="UP000751190">
    <property type="component" value="Unassembled WGS sequence"/>
</dbReference>
<organism evidence="1 2">
    <name type="scientific">Diacronema lutheri</name>
    <name type="common">Unicellular marine alga</name>
    <name type="synonym">Monochrysis lutheri</name>
    <dbReference type="NCBI Taxonomy" id="2081491"/>
    <lineage>
        <taxon>Eukaryota</taxon>
        <taxon>Haptista</taxon>
        <taxon>Haptophyta</taxon>
        <taxon>Pavlovophyceae</taxon>
        <taxon>Pavlovales</taxon>
        <taxon>Pavlovaceae</taxon>
        <taxon>Diacronema</taxon>
    </lineage>
</organism>
<protein>
    <submittedName>
        <fullName evidence="1">Uncharacterized protein</fullName>
    </submittedName>
</protein>
<name>A0A8J5Y306_DIALT</name>
<sequence>MDVSRAAAAGWRDADVTLCVSRLVTFTMERRRVARVLRCPACGSTAKCPLCPLAFYTQCASCSAGLRYDLDVNASSPSFYALTLLSFPPIDGDGGSATILALDGSRQCVSLGPPGKPPSLLLDFDELEDVLPGFSVGHQMSASAARANAAAKNDRHAAGGTRAKSSGRSGPLDFALVLTRTERGDKLRVAEGLAVAMPPLLLFRAPCAPICNQAVVCVYGAYVARTHMPSVHKRDQPVLQGKVLLGSELLWHDRFIVLTRPAGRALPLRAPSAADDAAAAPRGSRSGPWPGPSAWPGPAKLHVFASEGATVPLDVLPLTADTRILDERPSNFLFAVLTRVEGAALAPADSSSGSAAPSVRRSTAAAAGAPGWAVCEVAMPDMPSKQRWMQAIKEAVLEDTAYRPMHAAADTAAMTTAREVLPLKKVAAARAGVAARAHLTLRYAGCDVAYTGPRFLTVEQLAAAFASRFGDDVRAALARLGPADGSGAHRPRETGRPLRVGALVFVRALSVGGEAARTASDAPEPALAFALGELEDGMVVVARQADDDDGRHERL</sequence>
<gene>
    <name evidence="1" type="ORF">KFE25_008690</name>
</gene>
<evidence type="ECO:0000313" key="2">
    <source>
        <dbReference type="Proteomes" id="UP000751190"/>
    </source>
</evidence>
<proteinExistence type="predicted"/>
<dbReference type="EMBL" id="JAGTXO010000001">
    <property type="protein sequence ID" value="KAG8470269.1"/>
    <property type="molecule type" value="Genomic_DNA"/>
</dbReference>
<keyword evidence="2" id="KW-1185">Reference proteome</keyword>
<reference evidence="1" key="1">
    <citation type="submission" date="2021-05" db="EMBL/GenBank/DDBJ databases">
        <title>The genome of the haptophyte Pavlova lutheri (Diacronema luteri, Pavlovales) - a model for lipid biosynthesis in eukaryotic algae.</title>
        <authorList>
            <person name="Hulatt C.J."/>
            <person name="Posewitz M.C."/>
        </authorList>
    </citation>
    <scope>NUCLEOTIDE SEQUENCE</scope>
    <source>
        <strain evidence="1">NIVA-4/92</strain>
    </source>
</reference>
<dbReference type="AlphaFoldDB" id="A0A8J5Y306"/>